<dbReference type="PANTHER" id="PTHR11918">
    <property type="entry name" value="RADICAL SAM PROTEINS"/>
    <property type="match status" value="1"/>
</dbReference>
<feature type="domain" description="MTTase N-terminal" evidence="13">
    <location>
        <begin position="1"/>
        <end position="109"/>
    </location>
</feature>
<dbReference type="Gene3D" id="3.80.30.20">
    <property type="entry name" value="tm_1862 like domain"/>
    <property type="match status" value="1"/>
</dbReference>
<protein>
    <recommendedName>
        <fullName evidence="11">tRNA-t(6)A37 methylthiotransferase</fullName>
        <ecNumber evidence="11">2.8.4.5</ecNumber>
    </recommendedName>
</protein>
<dbReference type="Pfam" id="PF01938">
    <property type="entry name" value="TRAM"/>
    <property type="match status" value="1"/>
</dbReference>
<evidence type="ECO:0000313" key="16">
    <source>
        <dbReference type="Proteomes" id="UP001451606"/>
    </source>
</evidence>
<dbReference type="InterPro" id="IPR007197">
    <property type="entry name" value="rSAM"/>
</dbReference>
<dbReference type="InterPro" id="IPR038135">
    <property type="entry name" value="Methylthiotransferase_N_sf"/>
</dbReference>
<proteinExistence type="inferred from homology"/>
<dbReference type="InterPro" id="IPR013848">
    <property type="entry name" value="Methylthiotransferase_N"/>
</dbReference>
<comment type="catalytic activity">
    <reaction evidence="10 11">
        <text>N(6)-L-threonylcarbamoyladenosine(37) in tRNA + (sulfur carrier)-SH + AH2 + 2 S-adenosyl-L-methionine = 2-methylsulfanyl-N(6)-L-threonylcarbamoyladenosine(37) in tRNA + (sulfur carrier)-H + 5'-deoxyadenosine + L-methionine + A + S-adenosyl-L-homocysteine + 2 H(+)</text>
        <dbReference type="Rhea" id="RHEA:37075"/>
        <dbReference type="Rhea" id="RHEA-COMP:10163"/>
        <dbReference type="Rhea" id="RHEA-COMP:11092"/>
        <dbReference type="Rhea" id="RHEA-COMP:14737"/>
        <dbReference type="Rhea" id="RHEA-COMP:14739"/>
        <dbReference type="ChEBI" id="CHEBI:13193"/>
        <dbReference type="ChEBI" id="CHEBI:15378"/>
        <dbReference type="ChEBI" id="CHEBI:17319"/>
        <dbReference type="ChEBI" id="CHEBI:17499"/>
        <dbReference type="ChEBI" id="CHEBI:29917"/>
        <dbReference type="ChEBI" id="CHEBI:57844"/>
        <dbReference type="ChEBI" id="CHEBI:57856"/>
        <dbReference type="ChEBI" id="CHEBI:59789"/>
        <dbReference type="ChEBI" id="CHEBI:64428"/>
        <dbReference type="ChEBI" id="CHEBI:74418"/>
        <dbReference type="ChEBI" id="CHEBI:74420"/>
        <dbReference type="EC" id="2.8.4.5"/>
    </reaction>
</comment>
<dbReference type="PANTHER" id="PTHR11918:SF45">
    <property type="entry name" value="THREONYLCARBAMOYLADENOSINE TRNA METHYLTHIOTRANSFERASE"/>
    <property type="match status" value="1"/>
</dbReference>
<gene>
    <name evidence="15" type="ORF">OXIME_001450</name>
</gene>
<dbReference type="InterPro" id="IPR002792">
    <property type="entry name" value="TRAM_dom"/>
</dbReference>
<sequence length="401" mass="45157">MKIYFESYGCTLSKSESALYVNGMMKDGDTIVQSPEDADISVIGTCVVIKHTEEKMLNRIDHLSTKSNVKVLGCLPTVTGKQISSDSIEMITPGEMRSFYTGKLDDIEIKEPSIFDGIPINQGCTGSCNYCISRIARGKLLSRKPEKIVSQVRLQLERGIREVRISSLDTAAYGKDLGTDLPSLVNAIISIDEDFMVRVGMMEPKNTMTILDPLIDSMKNAKVFKFLHVPVQSGDDRILELMNREYCAEDFVTIKSRFRESFPDSTLSTDIISGYHGEDMESFENTVRIIEKTRPDIINITRFSPRPYTPDFNKRTPHTNLVKRWTKVYTEMHREILSDKLSSIVGKVENIIITEKGKNGTWVGRDQAYRSVVVTGEQRLYSKVDAEIVDTGSTYLVGKVL</sequence>
<evidence type="ECO:0000256" key="1">
    <source>
        <dbReference type="ARBA" id="ARBA00002399"/>
    </source>
</evidence>
<evidence type="ECO:0000256" key="10">
    <source>
        <dbReference type="ARBA" id="ARBA00051661"/>
    </source>
</evidence>
<comment type="cofactor">
    <cofactor evidence="11">
        <name>[4Fe-4S] cluster</name>
        <dbReference type="ChEBI" id="CHEBI:49883"/>
    </cofactor>
    <text evidence="11">Binds 1 or 2 [4Fe-4S] cluster. One cluster is coordinated with 3 cysteines and an exchangeable S-adenosyl-L-methionine.</text>
</comment>
<evidence type="ECO:0000259" key="14">
    <source>
        <dbReference type="PROSITE" id="PS51918"/>
    </source>
</evidence>
<dbReference type="GeneID" id="95968188"/>
<reference evidence="15 16" key="1">
    <citation type="submission" date="2023-09" db="EMBL/GenBank/DDBJ databases">
        <authorList>
            <person name="Golyshina O.V."/>
            <person name="Lunev E.A."/>
            <person name="Bargiela R."/>
            <person name="Gaines M.C."/>
            <person name="Daum B."/>
            <person name="Bale N.J."/>
            <person name="Koenen M."/>
            <person name="Sinninghe Damst J.S."/>
            <person name="Yakimov M."/>
            <person name="Golyshin P.N."/>
        </authorList>
    </citation>
    <scope>NUCLEOTIDE SEQUENCE [LARGE SCALE GENOMIC DNA]</scope>
    <source>
        <strain evidence="15 16">M1</strain>
    </source>
</reference>
<dbReference type="SUPFAM" id="SSF102114">
    <property type="entry name" value="Radical SAM enzymes"/>
    <property type="match status" value="1"/>
</dbReference>
<comment type="function">
    <text evidence="1 11">Catalyzes the methylthiolation of N6-threonylcarbamoyladenosine (t(6)A), leading to the formation of 2-methylthio-N6-threonylcarbamoyladenosine (ms(2)t(6)A) at position 37 in tRNAs that read codons beginning with adenine.</text>
</comment>
<dbReference type="SFLD" id="SFLDS00029">
    <property type="entry name" value="Radical_SAM"/>
    <property type="match status" value="1"/>
</dbReference>
<evidence type="ECO:0000256" key="9">
    <source>
        <dbReference type="ARBA" id="ARBA00023014"/>
    </source>
</evidence>
<dbReference type="EMBL" id="CP133772">
    <property type="protein sequence ID" value="WYY00865.1"/>
    <property type="molecule type" value="Genomic_DNA"/>
</dbReference>
<dbReference type="PROSITE" id="PS50926">
    <property type="entry name" value="TRAM"/>
    <property type="match status" value="1"/>
</dbReference>
<dbReference type="Pfam" id="PF04055">
    <property type="entry name" value="Radical_SAM"/>
    <property type="match status" value="1"/>
</dbReference>
<keyword evidence="16" id="KW-1185">Reference proteome</keyword>
<feature type="domain" description="TRAM" evidence="12">
    <location>
        <begin position="342"/>
        <end position="401"/>
    </location>
</feature>
<evidence type="ECO:0000256" key="8">
    <source>
        <dbReference type="ARBA" id="ARBA00023004"/>
    </source>
</evidence>
<keyword evidence="3 11" id="KW-0004">4Fe-4S</keyword>
<dbReference type="Pfam" id="PF00919">
    <property type="entry name" value="UPF0004"/>
    <property type="match status" value="1"/>
</dbReference>
<dbReference type="Proteomes" id="UP001451606">
    <property type="component" value="Chromosome"/>
</dbReference>
<evidence type="ECO:0000259" key="12">
    <source>
        <dbReference type="PROSITE" id="PS50926"/>
    </source>
</evidence>
<dbReference type="PROSITE" id="PS51918">
    <property type="entry name" value="RADICAL_SAM"/>
    <property type="match status" value="1"/>
</dbReference>
<dbReference type="GO" id="GO:0051539">
    <property type="term" value="F:4 iron, 4 sulfur cluster binding"/>
    <property type="evidence" value="ECO:0007669"/>
    <property type="project" value="UniProtKB-UniRule"/>
</dbReference>
<dbReference type="GO" id="GO:0046872">
    <property type="term" value="F:metal ion binding"/>
    <property type="evidence" value="ECO:0007669"/>
    <property type="project" value="UniProtKB-UniRule"/>
</dbReference>
<evidence type="ECO:0000256" key="2">
    <source>
        <dbReference type="ARBA" id="ARBA00008616"/>
    </source>
</evidence>
<feature type="domain" description="Radical SAM core" evidence="14">
    <location>
        <begin position="110"/>
        <end position="347"/>
    </location>
</feature>
<dbReference type="AlphaFoldDB" id="A0AAX4NJ97"/>
<evidence type="ECO:0000259" key="13">
    <source>
        <dbReference type="PROSITE" id="PS51449"/>
    </source>
</evidence>
<evidence type="ECO:0000256" key="3">
    <source>
        <dbReference type="ARBA" id="ARBA00022485"/>
    </source>
</evidence>
<evidence type="ECO:0000256" key="11">
    <source>
        <dbReference type="RuleBase" id="RU368081"/>
    </source>
</evidence>
<dbReference type="InterPro" id="IPR006466">
    <property type="entry name" value="MiaB-like_arc_euk"/>
</dbReference>
<dbReference type="CDD" id="cd01335">
    <property type="entry name" value="Radical_SAM"/>
    <property type="match status" value="1"/>
</dbReference>
<organism evidence="15 16">
    <name type="scientific">Oxyplasma meridianum</name>
    <dbReference type="NCBI Taxonomy" id="3073602"/>
    <lineage>
        <taxon>Archaea</taxon>
        <taxon>Methanobacteriati</taxon>
        <taxon>Thermoplasmatota</taxon>
        <taxon>Thermoplasmata</taxon>
        <taxon>Thermoplasmatales</taxon>
        <taxon>Thermoplasmataceae</taxon>
        <taxon>Oxyplasma</taxon>
    </lineage>
</organism>
<name>A0AAX4NJ97_9ARCH</name>
<accession>A0AAX4NJ97</accession>
<dbReference type="InterPro" id="IPR023404">
    <property type="entry name" value="rSAM_horseshoe"/>
</dbReference>
<dbReference type="NCBIfam" id="TIGR01578">
    <property type="entry name" value="MiaB-like-B"/>
    <property type="match status" value="1"/>
</dbReference>
<evidence type="ECO:0000256" key="5">
    <source>
        <dbReference type="ARBA" id="ARBA00022691"/>
    </source>
</evidence>
<keyword evidence="7 11" id="KW-0479">Metal-binding</keyword>
<keyword evidence="5 11" id="KW-0949">S-adenosyl-L-methionine</keyword>
<dbReference type="Gene3D" id="3.40.50.12160">
    <property type="entry name" value="Methylthiotransferase, N-terminal domain"/>
    <property type="match status" value="1"/>
</dbReference>
<dbReference type="InterPro" id="IPR058240">
    <property type="entry name" value="rSAM_sf"/>
</dbReference>
<dbReference type="SFLD" id="SFLDG01082">
    <property type="entry name" value="B12-binding_domain_containing"/>
    <property type="match status" value="1"/>
</dbReference>
<evidence type="ECO:0000256" key="7">
    <source>
        <dbReference type="ARBA" id="ARBA00022723"/>
    </source>
</evidence>
<keyword evidence="4 11" id="KW-0808">Transferase</keyword>
<evidence type="ECO:0000313" key="15">
    <source>
        <dbReference type="EMBL" id="WYY00865.1"/>
    </source>
</evidence>
<evidence type="ECO:0000256" key="4">
    <source>
        <dbReference type="ARBA" id="ARBA00022679"/>
    </source>
</evidence>
<dbReference type="InterPro" id="IPR005839">
    <property type="entry name" value="Methylthiotransferase"/>
</dbReference>
<dbReference type="KEGG" id="omr:OXIME_001450"/>
<dbReference type="InterPro" id="IPR006638">
    <property type="entry name" value="Elp3/MiaA/NifB-like_rSAM"/>
</dbReference>
<dbReference type="RefSeq" id="WP_393971192.1">
    <property type="nucleotide sequence ID" value="NZ_CP133772.1"/>
</dbReference>
<keyword evidence="6 11" id="KW-0819">tRNA processing</keyword>
<evidence type="ECO:0000256" key="6">
    <source>
        <dbReference type="ARBA" id="ARBA00022694"/>
    </source>
</evidence>
<dbReference type="SMART" id="SM00729">
    <property type="entry name" value="Elp3"/>
    <property type="match status" value="1"/>
</dbReference>
<dbReference type="PROSITE" id="PS51449">
    <property type="entry name" value="MTTASE_N"/>
    <property type="match status" value="1"/>
</dbReference>
<comment type="similarity">
    <text evidence="2 11">Belongs to the methylthiotransferase family. CDKAL1 subfamily.</text>
</comment>
<dbReference type="EC" id="2.8.4.5" evidence="11"/>
<keyword evidence="8 11" id="KW-0408">Iron</keyword>
<dbReference type="NCBIfam" id="TIGR00089">
    <property type="entry name" value="MiaB/RimO family radical SAM methylthiotransferase"/>
    <property type="match status" value="1"/>
</dbReference>
<dbReference type="GO" id="GO:0035598">
    <property type="term" value="F:tRNA (N(6)-L-threonylcarbamoyladenosine(37)-C(2))-methylthiotransferase activity"/>
    <property type="evidence" value="ECO:0007669"/>
    <property type="project" value="UniProtKB-UniRule"/>
</dbReference>
<keyword evidence="9 11" id="KW-0411">Iron-sulfur</keyword>